<feature type="domain" description="MobA-like NTP transferase" evidence="2">
    <location>
        <begin position="14"/>
        <end position="172"/>
    </location>
</feature>
<name>A0A653E7I6_9PSED</name>
<dbReference type="EMBL" id="LR215729">
    <property type="protein sequence ID" value="VEV98655.1"/>
    <property type="molecule type" value="Genomic_DNA"/>
</dbReference>
<evidence type="ECO:0000313" key="3">
    <source>
        <dbReference type="EMBL" id="VEV98655.1"/>
    </source>
</evidence>
<dbReference type="PANTHER" id="PTHR43777:SF1">
    <property type="entry name" value="MOLYBDENUM COFACTOR CYTIDYLYLTRANSFERASE"/>
    <property type="match status" value="1"/>
</dbReference>
<dbReference type="AlphaFoldDB" id="A0A653E7I6"/>
<reference evidence="3" key="1">
    <citation type="submission" date="2019-02" db="EMBL/GenBank/DDBJ databases">
        <authorList>
            <consortium name="Genoscope - CEA"/>
            <person name="William W."/>
        </authorList>
    </citation>
    <scope>NUCLEOTIDE SEQUENCE [LARGE SCALE GENOMIC DNA]</scope>
    <source>
        <strain evidence="3">YSy11</strain>
    </source>
</reference>
<accession>A0A653E7I6</accession>
<gene>
    <name evidence="3" type="ORF">PMYSY11_3611</name>
</gene>
<dbReference type="InterPro" id="IPR025877">
    <property type="entry name" value="MobA-like_NTP_Trfase"/>
</dbReference>
<organism evidence="3">
    <name type="scientific">Pseudomonas marincola</name>
    <dbReference type="NCBI Taxonomy" id="437900"/>
    <lineage>
        <taxon>Bacteria</taxon>
        <taxon>Pseudomonadati</taxon>
        <taxon>Pseudomonadota</taxon>
        <taxon>Gammaproteobacteria</taxon>
        <taxon>Pseudomonadales</taxon>
        <taxon>Pseudomonadaceae</taxon>
        <taxon>Pseudomonas</taxon>
    </lineage>
</organism>
<evidence type="ECO:0000259" key="2">
    <source>
        <dbReference type="Pfam" id="PF12804"/>
    </source>
</evidence>
<dbReference type="SUPFAM" id="SSF53448">
    <property type="entry name" value="Nucleotide-diphospho-sugar transferases"/>
    <property type="match status" value="1"/>
</dbReference>
<protein>
    <submittedName>
        <fullName evidence="3">Molybdopterin-guanine dinucleotide biosynthesis protein MobA</fullName>
    </submittedName>
</protein>
<dbReference type="InterPro" id="IPR029044">
    <property type="entry name" value="Nucleotide-diphossugar_trans"/>
</dbReference>
<proteinExistence type="predicted"/>
<dbReference type="GO" id="GO:0016779">
    <property type="term" value="F:nucleotidyltransferase activity"/>
    <property type="evidence" value="ECO:0007669"/>
    <property type="project" value="UniProtKB-ARBA"/>
</dbReference>
<keyword evidence="1" id="KW-0460">Magnesium</keyword>
<evidence type="ECO:0000256" key="1">
    <source>
        <dbReference type="ARBA" id="ARBA00022842"/>
    </source>
</evidence>
<dbReference type="PANTHER" id="PTHR43777">
    <property type="entry name" value="MOLYBDENUM COFACTOR CYTIDYLYLTRANSFERASE"/>
    <property type="match status" value="1"/>
</dbReference>
<sequence>MQHSQVEKIRTVAGLVLAAGFSRRFGADKRIAELNNGQKLLSASLRLPCSLLQDVWVVVRPDDDLEPLQIPQSSHVVRSERTYDGMGHSIASGMRAVEEQSSAAAVAIFLGDMPWINPETLHTLIERASADQIVVATYRGQPGHPVLFGRKFWAEMQGLTGDTGAKAVIQANSQAVQRVEVDDHGILADIDLPQG</sequence>
<dbReference type="CDD" id="cd04182">
    <property type="entry name" value="GT_2_like_f"/>
    <property type="match status" value="1"/>
</dbReference>
<dbReference type="Pfam" id="PF12804">
    <property type="entry name" value="NTP_transf_3"/>
    <property type="match status" value="1"/>
</dbReference>
<dbReference type="Gene3D" id="3.90.550.10">
    <property type="entry name" value="Spore Coat Polysaccharide Biosynthesis Protein SpsA, Chain A"/>
    <property type="match status" value="1"/>
</dbReference>